<reference evidence="1" key="2">
    <citation type="submission" date="2023-04" db="EMBL/GenBank/DDBJ databases">
        <authorList>
            <person name="Bruccoleri R.E."/>
            <person name="Oakeley E.J."/>
            <person name="Faust A.-M."/>
            <person name="Dessus-Babus S."/>
            <person name="Altorfer M."/>
            <person name="Burckhardt D."/>
            <person name="Oertli M."/>
            <person name="Naumann U."/>
            <person name="Petersen F."/>
            <person name="Wong J."/>
        </authorList>
    </citation>
    <scope>NUCLEOTIDE SEQUENCE</scope>
    <source>
        <strain evidence="1">GSM-AAB239-AS_SAM_17_03QT</strain>
        <tissue evidence="1">Leaf</tissue>
    </source>
</reference>
<organism evidence="1 2">
    <name type="scientific">Iris pallida</name>
    <name type="common">Sweet iris</name>
    <dbReference type="NCBI Taxonomy" id="29817"/>
    <lineage>
        <taxon>Eukaryota</taxon>
        <taxon>Viridiplantae</taxon>
        <taxon>Streptophyta</taxon>
        <taxon>Embryophyta</taxon>
        <taxon>Tracheophyta</taxon>
        <taxon>Spermatophyta</taxon>
        <taxon>Magnoliopsida</taxon>
        <taxon>Liliopsida</taxon>
        <taxon>Asparagales</taxon>
        <taxon>Iridaceae</taxon>
        <taxon>Iridoideae</taxon>
        <taxon>Irideae</taxon>
        <taxon>Iris</taxon>
    </lineage>
</organism>
<protein>
    <submittedName>
        <fullName evidence="1">Uncharacterized protein</fullName>
    </submittedName>
</protein>
<gene>
    <name evidence="1" type="ORF">M6B38_238705</name>
</gene>
<dbReference type="EMBL" id="JANAVB010043419">
    <property type="protein sequence ID" value="KAJ6792650.1"/>
    <property type="molecule type" value="Genomic_DNA"/>
</dbReference>
<proteinExistence type="predicted"/>
<keyword evidence="2" id="KW-1185">Reference proteome</keyword>
<evidence type="ECO:0000313" key="1">
    <source>
        <dbReference type="EMBL" id="KAJ6792650.1"/>
    </source>
</evidence>
<sequence>MLSYSSLRILIRVLDRIGIWAVCVCDQCF</sequence>
<evidence type="ECO:0000313" key="2">
    <source>
        <dbReference type="Proteomes" id="UP001140949"/>
    </source>
</evidence>
<reference evidence="1" key="1">
    <citation type="journal article" date="2023" name="GigaByte">
        <title>Genome assembly of the bearded iris, Iris pallida Lam.</title>
        <authorList>
            <person name="Bruccoleri R.E."/>
            <person name="Oakeley E.J."/>
            <person name="Faust A.M.E."/>
            <person name="Altorfer M."/>
            <person name="Dessus-Babus S."/>
            <person name="Burckhardt D."/>
            <person name="Oertli M."/>
            <person name="Naumann U."/>
            <person name="Petersen F."/>
            <person name="Wong J."/>
        </authorList>
    </citation>
    <scope>NUCLEOTIDE SEQUENCE</scope>
    <source>
        <strain evidence="1">GSM-AAB239-AS_SAM_17_03QT</strain>
    </source>
</reference>
<name>A0AAX6DLG8_IRIPA</name>
<dbReference type="Proteomes" id="UP001140949">
    <property type="component" value="Unassembled WGS sequence"/>
</dbReference>
<accession>A0AAX6DLG8</accession>
<comment type="caution">
    <text evidence="1">The sequence shown here is derived from an EMBL/GenBank/DDBJ whole genome shotgun (WGS) entry which is preliminary data.</text>
</comment>
<dbReference type="AlphaFoldDB" id="A0AAX6DLG8"/>